<keyword evidence="2" id="KW-1185">Reference proteome</keyword>
<dbReference type="Proteomes" id="UP001160148">
    <property type="component" value="Unassembled WGS sequence"/>
</dbReference>
<sequence>MEQLTRYDVTKLDDPKCVNTFRHKIRHDFNNCDFNSIVSVDERWNKAKDIINKTSDAVIGKQKKSKKPWFNDTCRIALKRKKESRIQWLSDTDNVEKENNYIICKKEVNNIIRYEKRRYTKTMLEETEEYQKSNRSRQLFQNINALRTGFKKQEKFLKN</sequence>
<proteinExistence type="predicted"/>
<reference evidence="1 2" key="1">
    <citation type="submission" date="2023-01" db="EMBL/GenBank/DDBJ databases">
        <authorList>
            <person name="Whitehead M."/>
        </authorList>
    </citation>
    <scope>NUCLEOTIDE SEQUENCE [LARGE SCALE GENOMIC DNA]</scope>
</reference>
<evidence type="ECO:0000313" key="2">
    <source>
        <dbReference type="Proteomes" id="UP001160148"/>
    </source>
</evidence>
<organism evidence="1 2">
    <name type="scientific">Macrosiphum euphorbiae</name>
    <name type="common">potato aphid</name>
    <dbReference type="NCBI Taxonomy" id="13131"/>
    <lineage>
        <taxon>Eukaryota</taxon>
        <taxon>Metazoa</taxon>
        <taxon>Ecdysozoa</taxon>
        <taxon>Arthropoda</taxon>
        <taxon>Hexapoda</taxon>
        <taxon>Insecta</taxon>
        <taxon>Pterygota</taxon>
        <taxon>Neoptera</taxon>
        <taxon>Paraneoptera</taxon>
        <taxon>Hemiptera</taxon>
        <taxon>Sternorrhyncha</taxon>
        <taxon>Aphidomorpha</taxon>
        <taxon>Aphidoidea</taxon>
        <taxon>Aphididae</taxon>
        <taxon>Macrosiphini</taxon>
        <taxon>Macrosiphum</taxon>
    </lineage>
</organism>
<name>A0AAV0W7Z2_9HEMI</name>
<accession>A0AAV0W7Z2</accession>
<dbReference type="AlphaFoldDB" id="A0AAV0W7Z2"/>
<gene>
    <name evidence="1" type="ORF">MEUPH1_LOCUS8226</name>
</gene>
<evidence type="ECO:0000313" key="1">
    <source>
        <dbReference type="EMBL" id="CAI6351921.1"/>
    </source>
</evidence>
<dbReference type="EMBL" id="CARXXK010000001">
    <property type="protein sequence ID" value="CAI6351921.1"/>
    <property type="molecule type" value="Genomic_DNA"/>
</dbReference>
<protein>
    <submittedName>
        <fullName evidence="1">Uncharacterized protein</fullName>
    </submittedName>
</protein>
<comment type="caution">
    <text evidence="1">The sequence shown here is derived from an EMBL/GenBank/DDBJ whole genome shotgun (WGS) entry which is preliminary data.</text>
</comment>